<dbReference type="PANTHER" id="PTHR47843">
    <property type="entry name" value="BTB DOMAIN-CONTAINING PROTEIN-RELATED"/>
    <property type="match status" value="1"/>
</dbReference>
<organism evidence="2 3">
    <name type="scientific">Zasmidium cellare ATCC 36951</name>
    <dbReference type="NCBI Taxonomy" id="1080233"/>
    <lineage>
        <taxon>Eukaryota</taxon>
        <taxon>Fungi</taxon>
        <taxon>Dikarya</taxon>
        <taxon>Ascomycota</taxon>
        <taxon>Pezizomycotina</taxon>
        <taxon>Dothideomycetes</taxon>
        <taxon>Dothideomycetidae</taxon>
        <taxon>Mycosphaerellales</taxon>
        <taxon>Mycosphaerellaceae</taxon>
        <taxon>Zasmidium</taxon>
    </lineage>
</organism>
<name>A0A6A6CQ01_ZASCE</name>
<feature type="domain" description="BTB" evidence="1">
    <location>
        <begin position="15"/>
        <end position="87"/>
    </location>
</feature>
<evidence type="ECO:0000313" key="3">
    <source>
        <dbReference type="Proteomes" id="UP000799537"/>
    </source>
</evidence>
<dbReference type="OrthoDB" id="1022638at2759"/>
<dbReference type="RefSeq" id="XP_033668791.1">
    <property type="nucleotide sequence ID" value="XM_033806159.1"/>
</dbReference>
<proteinExistence type="predicted"/>
<dbReference type="CDD" id="cd18186">
    <property type="entry name" value="BTB_POZ_ZBTB_KLHL-like"/>
    <property type="match status" value="1"/>
</dbReference>
<dbReference type="Proteomes" id="UP000799537">
    <property type="component" value="Unassembled WGS sequence"/>
</dbReference>
<evidence type="ECO:0000313" key="2">
    <source>
        <dbReference type="EMBL" id="KAF2167902.1"/>
    </source>
</evidence>
<protein>
    <recommendedName>
        <fullName evidence="1">BTB domain-containing protein</fullName>
    </recommendedName>
</protein>
<dbReference type="GeneID" id="54559431"/>
<gene>
    <name evidence="2" type="ORF">M409DRAFT_22049</name>
</gene>
<dbReference type="Gene3D" id="3.30.710.10">
    <property type="entry name" value="Potassium Channel Kv1.1, Chain A"/>
    <property type="match status" value="1"/>
</dbReference>
<dbReference type="PROSITE" id="PS50097">
    <property type="entry name" value="BTB"/>
    <property type="match status" value="1"/>
</dbReference>
<keyword evidence="3" id="KW-1185">Reference proteome</keyword>
<dbReference type="SUPFAM" id="SSF54695">
    <property type="entry name" value="POZ domain"/>
    <property type="match status" value="1"/>
</dbReference>
<dbReference type="AlphaFoldDB" id="A0A6A6CQ01"/>
<sequence>MAEQQALAKRMRFTSDFVTIKAISGDKTETFHVHEEIIKERSEYFRAAFDRRWKEGKAREIEMQEELPDTIASYLEYIYGGSVSSTSDRDNAHRVEVSVRLLRLYVFGEKIQDDDFCDAVLSMLATRCDEKDSDERRWYPINEAVHLLYAGTPSGSPARSFLVDMHLQHGNIRWLEVDVKYHHPEFLLDLARQFMLTKDHMPHQSAASQLHKWLKKTKKGTEQG</sequence>
<dbReference type="InterPro" id="IPR000210">
    <property type="entry name" value="BTB/POZ_dom"/>
</dbReference>
<dbReference type="InterPro" id="IPR011333">
    <property type="entry name" value="SKP1/BTB/POZ_sf"/>
</dbReference>
<reference evidence="2" key="1">
    <citation type="journal article" date="2020" name="Stud. Mycol.">
        <title>101 Dothideomycetes genomes: a test case for predicting lifestyles and emergence of pathogens.</title>
        <authorList>
            <person name="Haridas S."/>
            <person name="Albert R."/>
            <person name="Binder M."/>
            <person name="Bloem J."/>
            <person name="Labutti K."/>
            <person name="Salamov A."/>
            <person name="Andreopoulos B."/>
            <person name="Baker S."/>
            <person name="Barry K."/>
            <person name="Bills G."/>
            <person name="Bluhm B."/>
            <person name="Cannon C."/>
            <person name="Castanera R."/>
            <person name="Culley D."/>
            <person name="Daum C."/>
            <person name="Ezra D."/>
            <person name="Gonzalez J."/>
            <person name="Henrissat B."/>
            <person name="Kuo A."/>
            <person name="Liang C."/>
            <person name="Lipzen A."/>
            <person name="Lutzoni F."/>
            <person name="Magnuson J."/>
            <person name="Mondo S."/>
            <person name="Nolan M."/>
            <person name="Ohm R."/>
            <person name="Pangilinan J."/>
            <person name="Park H.-J."/>
            <person name="Ramirez L."/>
            <person name="Alfaro M."/>
            <person name="Sun H."/>
            <person name="Tritt A."/>
            <person name="Yoshinaga Y."/>
            <person name="Zwiers L.-H."/>
            <person name="Turgeon B."/>
            <person name="Goodwin S."/>
            <person name="Spatafora J."/>
            <person name="Crous P."/>
            <person name="Grigoriev I."/>
        </authorList>
    </citation>
    <scope>NUCLEOTIDE SEQUENCE</scope>
    <source>
        <strain evidence="2">ATCC 36951</strain>
    </source>
</reference>
<dbReference type="Pfam" id="PF00651">
    <property type="entry name" value="BTB"/>
    <property type="match status" value="1"/>
</dbReference>
<evidence type="ECO:0000259" key="1">
    <source>
        <dbReference type="PROSITE" id="PS50097"/>
    </source>
</evidence>
<dbReference type="PANTHER" id="PTHR47843:SF2">
    <property type="entry name" value="BTB DOMAIN-CONTAINING PROTEIN"/>
    <property type="match status" value="1"/>
</dbReference>
<dbReference type="EMBL" id="ML993592">
    <property type="protein sequence ID" value="KAF2167902.1"/>
    <property type="molecule type" value="Genomic_DNA"/>
</dbReference>
<accession>A0A6A6CQ01</accession>